<evidence type="ECO:0000313" key="3">
    <source>
        <dbReference type="WBParaSite" id="Hba_21334"/>
    </source>
</evidence>
<evidence type="ECO:0000313" key="2">
    <source>
        <dbReference type="Proteomes" id="UP000095283"/>
    </source>
</evidence>
<dbReference type="AlphaFoldDB" id="A0A1I7XUA8"/>
<protein>
    <submittedName>
        <fullName evidence="3">HRDC domain-containing protein</fullName>
    </submittedName>
</protein>
<accession>A0A1I7XUA8</accession>
<keyword evidence="2" id="KW-1185">Reference proteome</keyword>
<sequence>MIAVISNRSVGAIPNRVQSVSIDDLISRALSLVRPIFDTSQPLQNDEMLRKQVTMRRPKMQTILINSYSNPETIDAVCKEQGMDDGQCKLFSKGFQLIDRFITTIERPTKSDESPSPLSTPPQVDYSVRKENDIAMDDTDYVILPPSPPASPAHHRVLGSKTWSSQPEQSGFQLLDVRNDLVASLTPLPPILSPPPFIHPTPPPAPPLAFPTVPSFILSPLKLPDLNNGLFFPTDKAIFDLPIKVSQKKDDISTDDNLFFKRRQRSTSLEALDAQINEREKRDYYDDLNTKQPSLPSAKSASDSEDYYGSVDEIIVTRAPLKNNPLRNCINILGFY</sequence>
<proteinExistence type="predicted"/>
<dbReference type="Proteomes" id="UP000095283">
    <property type="component" value="Unplaced"/>
</dbReference>
<feature type="region of interest" description="Disordered" evidence="1">
    <location>
        <begin position="106"/>
        <end position="125"/>
    </location>
</feature>
<dbReference type="WBParaSite" id="Hba_21334">
    <property type="protein sequence ID" value="Hba_21334"/>
    <property type="gene ID" value="Hba_21334"/>
</dbReference>
<feature type="compositionally biased region" description="Polar residues" evidence="1">
    <location>
        <begin position="290"/>
        <end position="301"/>
    </location>
</feature>
<name>A0A1I7XUA8_HETBA</name>
<reference evidence="3" key="1">
    <citation type="submission" date="2016-11" db="UniProtKB">
        <authorList>
            <consortium name="WormBaseParasite"/>
        </authorList>
    </citation>
    <scope>IDENTIFICATION</scope>
</reference>
<feature type="region of interest" description="Disordered" evidence="1">
    <location>
        <begin position="283"/>
        <end position="304"/>
    </location>
</feature>
<organism evidence="2 3">
    <name type="scientific">Heterorhabditis bacteriophora</name>
    <name type="common">Entomopathogenic nematode worm</name>
    <dbReference type="NCBI Taxonomy" id="37862"/>
    <lineage>
        <taxon>Eukaryota</taxon>
        <taxon>Metazoa</taxon>
        <taxon>Ecdysozoa</taxon>
        <taxon>Nematoda</taxon>
        <taxon>Chromadorea</taxon>
        <taxon>Rhabditida</taxon>
        <taxon>Rhabditina</taxon>
        <taxon>Rhabditomorpha</taxon>
        <taxon>Strongyloidea</taxon>
        <taxon>Heterorhabditidae</taxon>
        <taxon>Heterorhabditis</taxon>
    </lineage>
</organism>
<evidence type="ECO:0000256" key="1">
    <source>
        <dbReference type="SAM" id="MobiDB-lite"/>
    </source>
</evidence>